<proteinExistence type="predicted"/>
<dbReference type="Gene3D" id="1.10.10.10">
    <property type="entry name" value="Winged helix-like DNA-binding domain superfamily/Winged helix DNA-binding domain"/>
    <property type="match status" value="1"/>
</dbReference>
<dbReference type="Pfam" id="PF04542">
    <property type="entry name" value="Sigma70_r2"/>
    <property type="match status" value="1"/>
</dbReference>
<accession>A0A498D4Z3</accession>
<dbReference type="InterPro" id="IPR013325">
    <property type="entry name" value="RNA_pol_sigma_r2"/>
</dbReference>
<reference evidence="3 4" key="1">
    <citation type="submission" date="2018-10" db="EMBL/GenBank/DDBJ databases">
        <title>Oceanobacillus sp. YLB-02 draft genome.</title>
        <authorList>
            <person name="Yu L."/>
        </authorList>
    </citation>
    <scope>NUCLEOTIDE SEQUENCE [LARGE SCALE GENOMIC DNA]</scope>
    <source>
        <strain evidence="3 4">YLB-02</strain>
    </source>
</reference>
<dbReference type="InterPro" id="IPR013324">
    <property type="entry name" value="RNA_pol_sigma_r3/r4-like"/>
</dbReference>
<dbReference type="InterPro" id="IPR036388">
    <property type="entry name" value="WH-like_DNA-bd_sf"/>
</dbReference>
<gene>
    <name evidence="3" type="ORF">D8M04_13510</name>
</gene>
<name>A0A498D4Z3_9BACI</name>
<feature type="domain" description="RNA polymerase sigma-70 region 2" evidence="1">
    <location>
        <begin position="39"/>
        <end position="76"/>
    </location>
</feature>
<feature type="domain" description="RNA polymerase sigma factor 70 region 4 type 2" evidence="2">
    <location>
        <begin position="127"/>
        <end position="171"/>
    </location>
</feature>
<dbReference type="SUPFAM" id="SSF88946">
    <property type="entry name" value="Sigma2 domain of RNA polymerase sigma factors"/>
    <property type="match status" value="1"/>
</dbReference>
<dbReference type="GO" id="GO:0006352">
    <property type="term" value="P:DNA-templated transcription initiation"/>
    <property type="evidence" value="ECO:0007669"/>
    <property type="project" value="InterPro"/>
</dbReference>
<dbReference type="OrthoDB" id="9783788at2"/>
<comment type="caution">
    <text evidence="3">The sequence shown here is derived from an EMBL/GenBank/DDBJ whole genome shotgun (WGS) entry which is preliminary data.</text>
</comment>
<evidence type="ECO:0000259" key="1">
    <source>
        <dbReference type="Pfam" id="PF04542"/>
    </source>
</evidence>
<dbReference type="InterPro" id="IPR007627">
    <property type="entry name" value="RNA_pol_sigma70_r2"/>
</dbReference>
<evidence type="ECO:0000313" key="4">
    <source>
        <dbReference type="Proteomes" id="UP000270219"/>
    </source>
</evidence>
<dbReference type="SUPFAM" id="SSF88659">
    <property type="entry name" value="Sigma3 and sigma4 domains of RNA polymerase sigma factors"/>
    <property type="match status" value="1"/>
</dbReference>
<dbReference type="RefSeq" id="WP_121523835.1">
    <property type="nucleotide sequence ID" value="NZ_RCHR01000004.1"/>
</dbReference>
<dbReference type="InterPro" id="IPR013249">
    <property type="entry name" value="RNA_pol_sigma70_r4_t2"/>
</dbReference>
<keyword evidence="4" id="KW-1185">Reference proteome</keyword>
<sequence length="183" mass="21870">MDKNKVTFEEVFKQNENRIHYHIQKLGIRDSNREFYTGGLYAMWMAYKKYDPNKGPLSTYFNYTIRNHLIDMLRKETIIHENNKKLKQEVITKRYKGNHNSNTNLPIMNPSGMHIKGQDEWKPLFSLLTQKQRKWVNYHIILGLSIKEIAERESVTVEAVKGWGKEARRKLRTWAKDNENMLK</sequence>
<dbReference type="GO" id="GO:0003677">
    <property type="term" value="F:DNA binding"/>
    <property type="evidence" value="ECO:0007669"/>
    <property type="project" value="InterPro"/>
</dbReference>
<dbReference type="AlphaFoldDB" id="A0A498D4Z3"/>
<dbReference type="Proteomes" id="UP000270219">
    <property type="component" value="Unassembled WGS sequence"/>
</dbReference>
<dbReference type="InterPro" id="IPR014284">
    <property type="entry name" value="RNA_pol_sigma-70_dom"/>
</dbReference>
<dbReference type="Pfam" id="PF08281">
    <property type="entry name" value="Sigma70_r4_2"/>
    <property type="match status" value="1"/>
</dbReference>
<evidence type="ECO:0000259" key="2">
    <source>
        <dbReference type="Pfam" id="PF08281"/>
    </source>
</evidence>
<dbReference type="GO" id="GO:0016987">
    <property type="term" value="F:sigma factor activity"/>
    <property type="evidence" value="ECO:0007669"/>
    <property type="project" value="InterPro"/>
</dbReference>
<dbReference type="NCBIfam" id="TIGR02937">
    <property type="entry name" value="sigma70-ECF"/>
    <property type="match status" value="1"/>
</dbReference>
<dbReference type="EMBL" id="RCHR01000004">
    <property type="protein sequence ID" value="RLL43916.1"/>
    <property type="molecule type" value="Genomic_DNA"/>
</dbReference>
<evidence type="ECO:0000313" key="3">
    <source>
        <dbReference type="EMBL" id="RLL43916.1"/>
    </source>
</evidence>
<dbReference type="Gene3D" id="1.10.1740.10">
    <property type="match status" value="1"/>
</dbReference>
<organism evidence="3 4">
    <name type="scientific">Oceanobacillus piezotolerans</name>
    <dbReference type="NCBI Taxonomy" id="2448030"/>
    <lineage>
        <taxon>Bacteria</taxon>
        <taxon>Bacillati</taxon>
        <taxon>Bacillota</taxon>
        <taxon>Bacilli</taxon>
        <taxon>Bacillales</taxon>
        <taxon>Bacillaceae</taxon>
        <taxon>Oceanobacillus</taxon>
    </lineage>
</organism>
<protein>
    <submittedName>
        <fullName evidence="3">Sigma-70 family RNA polymerase sigma factor</fullName>
    </submittedName>
</protein>